<evidence type="ECO:0000313" key="6">
    <source>
        <dbReference type="Proteomes" id="UP000091897"/>
    </source>
</evidence>
<keyword evidence="1 3" id="KW-0560">Oxidoreductase</keyword>
<dbReference type="InterPro" id="IPR015590">
    <property type="entry name" value="Aldehyde_DH_dom"/>
</dbReference>
<dbReference type="InterPro" id="IPR016161">
    <property type="entry name" value="Ald_DH/histidinol_DH"/>
</dbReference>
<dbReference type="InterPro" id="IPR029510">
    <property type="entry name" value="Ald_DH_CS_GLU"/>
</dbReference>
<evidence type="ECO:0000259" key="4">
    <source>
        <dbReference type="Pfam" id="PF00171"/>
    </source>
</evidence>
<dbReference type="Gene3D" id="3.40.309.10">
    <property type="entry name" value="Aldehyde Dehydrogenase, Chain A, domain 2"/>
    <property type="match status" value="1"/>
</dbReference>
<feature type="active site" evidence="2">
    <location>
        <position position="247"/>
    </location>
</feature>
<dbReference type="InterPro" id="IPR016162">
    <property type="entry name" value="Ald_DH_N"/>
</dbReference>
<organism evidence="5 6">
    <name type="scientific">Bordetella bronchialis</name>
    <dbReference type="NCBI Taxonomy" id="463025"/>
    <lineage>
        <taxon>Bacteria</taxon>
        <taxon>Pseudomonadati</taxon>
        <taxon>Pseudomonadota</taxon>
        <taxon>Betaproteobacteria</taxon>
        <taxon>Burkholderiales</taxon>
        <taxon>Alcaligenaceae</taxon>
        <taxon>Bordetella</taxon>
    </lineage>
</organism>
<sequence>MKYDYGNLIDGVWQDTGQIFDTHNPARPAETVGRYAMADKAMVDRAVAAASRAAREWRRVTVAQRCDILGRYIDAIEAARGVLAAAITAEQGKTLKESLGEVAKACGESRYMMQHAMAETGSRHAASLRPGVRNLVVRRPRGVIVAITPWNFPVMTPMRKIAPALAFGNAIIVKASEFTPAAACLLGAIAADILPNGLVQILHGGPEIGNALVSHPGVQGVTFTGSVGTGKRIVAATASNLAEVSLELGGKNAAVIHDTDDLDACLDQVAQAAMMCSGQRCTAVSRVLVRRDLHAQVAAGLARRMAAMRLGDGSDPSTELGPMTHRAQLEHVRLSVDQARRDGAVVVTGGEPVRVPGCVDGYFYAPTLLDRVAPDSAAAREEIFGPVVSLISYETLDDALHLLNDVAYGLTAALFSNDARAIARFVDECETGMLHVNHGTVPDSHMPFGGIKASGVGAYSVGPGAAAFYTTEHSVYLGA</sequence>
<dbReference type="Proteomes" id="UP000091897">
    <property type="component" value="Chromosome"/>
</dbReference>
<dbReference type="PANTHER" id="PTHR11699">
    <property type="entry name" value="ALDEHYDE DEHYDROGENASE-RELATED"/>
    <property type="match status" value="1"/>
</dbReference>
<reference evidence="5 6" key="1">
    <citation type="submission" date="2016-06" db="EMBL/GenBank/DDBJ databases">
        <title>Complete genome sequences of Bordetella bronchialis and Bordetella flabilis.</title>
        <authorList>
            <person name="LiPuma J.J."/>
            <person name="Spilker T."/>
        </authorList>
    </citation>
    <scope>NUCLEOTIDE SEQUENCE [LARGE SCALE GENOMIC DNA]</scope>
    <source>
        <strain evidence="5 6">AU3182</strain>
    </source>
</reference>
<evidence type="ECO:0000256" key="2">
    <source>
        <dbReference type="PROSITE-ProRule" id="PRU10007"/>
    </source>
</evidence>
<evidence type="ECO:0000256" key="1">
    <source>
        <dbReference type="ARBA" id="ARBA00023002"/>
    </source>
</evidence>
<gene>
    <name evidence="5" type="ORF">BAU06_05830</name>
</gene>
<dbReference type="Pfam" id="PF00171">
    <property type="entry name" value="Aldedh"/>
    <property type="match status" value="1"/>
</dbReference>
<dbReference type="CDD" id="cd07078">
    <property type="entry name" value="ALDH"/>
    <property type="match status" value="1"/>
</dbReference>
<evidence type="ECO:0000313" key="5">
    <source>
        <dbReference type="EMBL" id="ANN65876.1"/>
    </source>
</evidence>
<evidence type="ECO:0000256" key="3">
    <source>
        <dbReference type="RuleBase" id="RU003345"/>
    </source>
</evidence>
<dbReference type="Gene3D" id="3.40.605.10">
    <property type="entry name" value="Aldehyde Dehydrogenase, Chain A, domain 1"/>
    <property type="match status" value="1"/>
</dbReference>
<dbReference type="SUPFAM" id="SSF53720">
    <property type="entry name" value="ALDH-like"/>
    <property type="match status" value="1"/>
</dbReference>
<keyword evidence="6" id="KW-1185">Reference proteome</keyword>
<comment type="similarity">
    <text evidence="3">Belongs to the aldehyde dehydrogenase family.</text>
</comment>
<feature type="domain" description="Aldehyde dehydrogenase" evidence="4">
    <location>
        <begin position="18"/>
        <end position="472"/>
    </location>
</feature>
<dbReference type="RefSeq" id="WP_066345450.1">
    <property type="nucleotide sequence ID" value="NZ_CBCSFJ010000003.1"/>
</dbReference>
<protein>
    <submittedName>
        <fullName evidence="5">Aldehyde dehydrogenase</fullName>
    </submittedName>
</protein>
<dbReference type="InterPro" id="IPR016163">
    <property type="entry name" value="Ald_DH_C"/>
</dbReference>
<name>A0ABM6CPI9_9BORD</name>
<proteinExistence type="inferred from homology"/>
<dbReference type="EMBL" id="CP016170">
    <property type="protein sequence ID" value="ANN65876.1"/>
    <property type="molecule type" value="Genomic_DNA"/>
</dbReference>
<dbReference type="PROSITE" id="PS00687">
    <property type="entry name" value="ALDEHYDE_DEHYDR_GLU"/>
    <property type="match status" value="1"/>
</dbReference>
<accession>A0ABM6CPI9</accession>